<organism evidence="1">
    <name type="scientific">freshwater metagenome</name>
    <dbReference type="NCBI Taxonomy" id="449393"/>
    <lineage>
        <taxon>unclassified sequences</taxon>
        <taxon>metagenomes</taxon>
        <taxon>ecological metagenomes</taxon>
    </lineage>
</organism>
<name>A0A6J6ZDG0_9ZZZZ</name>
<dbReference type="EMBL" id="CAFABK010000002">
    <property type="protein sequence ID" value="CAB4819549.1"/>
    <property type="molecule type" value="Genomic_DNA"/>
</dbReference>
<reference evidence="1" key="1">
    <citation type="submission" date="2020-05" db="EMBL/GenBank/DDBJ databases">
        <authorList>
            <person name="Chiriac C."/>
            <person name="Salcher M."/>
            <person name="Ghai R."/>
            <person name="Kavagutti S V."/>
        </authorList>
    </citation>
    <scope>NUCLEOTIDE SEQUENCE</scope>
</reference>
<dbReference type="AlphaFoldDB" id="A0A6J6ZDG0"/>
<gene>
    <name evidence="1" type="ORF">UFOPK3204_00063</name>
</gene>
<protein>
    <submittedName>
        <fullName evidence="1">Unannotated protein</fullName>
    </submittedName>
</protein>
<evidence type="ECO:0000313" key="1">
    <source>
        <dbReference type="EMBL" id="CAB4819549.1"/>
    </source>
</evidence>
<sequence>MGVEVVDDQYDSLAVRVVLARGTPVEVIRTNS</sequence>
<proteinExistence type="predicted"/>
<accession>A0A6J6ZDG0</accession>